<keyword evidence="5" id="KW-1185">Reference proteome</keyword>
<dbReference type="InterPro" id="IPR013087">
    <property type="entry name" value="Znf_C2H2_type"/>
</dbReference>
<feature type="compositionally biased region" description="Basic residues" evidence="2">
    <location>
        <begin position="1"/>
        <end position="13"/>
    </location>
</feature>
<sequence length="750" mass="83556">MASPHTHPRRRPIKASASFSSSVHSMSLRKSDTFSSPKSISTDLCDLDNHLHMPRRSPTSPESLEDLLRESSVRRMTNILKDIDQRITGQKTTEPCSASILNDKEVLPLPSFLLDNTAIDCGPMEIDPKEPQQALHDHASDSGLGSSVSSKDGKTNFHSGSCIPPYSNTYKGRSSARESVSTSVSTTASAITGSFTAVGGTDDKHTLGEYACRQIHESIIKPILREESLKDFHPLIKDVPRRIGEKNICNLRDLEKTLIFLAPEFSATPASYLSFCERSIQLLYATVDSLSESDQRLPSDRPYTSNYFLDLIEQIRRYAAIMAATRQKEENGEELDEMDYSSKEKLTLSGGLSHDGRPLQLVREKDGKTIPLAEGIDDAYKGLSSTKRALSDDEVDADEATRSMARRRKSDKPGDVMHTCRDCKKEFKRPCDLTKHEKTHSRPWKCTHEKCKYYDLGWPTEKERDRHINDKHSSAPAQYKCLYPPCTYASKRESNCKQHMEKAHGWEYVRSKSNGRKKAQTAGSDRAPPTPLTPFLGTPQSATLSTPITPFNPSPPMPVNHDFDFYGFGTPAMPTITFQEDLRRDSINTSDGSALTYSSDHSPIEPTSFNDAVTPEDTTINHADVFNPCTLTTNFNDAFQQTLNTFDYNSFQYTMTGTSDTVPHLSPSGQADMTLFSPQIPMDEGFGDCMDMDMEMNFTRPTEDFTLFNSTGPNDPPMGTTAGFFPDMGPYNGQLDMSSVEPTTTLDDLL</sequence>
<feature type="region of interest" description="Disordered" evidence="2">
    <location>
        <begin position="1"/>
        <end position="39"/>
    </location>
</feature>
<organism evidence="4 5">
    <name type="scientific">Periconia macrospinosa</name>
    <dbReference type="NCBI Taxonomy" id="97972"/>
    <lineage>
        <taxon>Eukaryota</taxon>
        <taxon>Fungi</taxon>
        <taxon>Dikarya</taxon>
        <taxon>Ascomycota</taxon>
        <taxon>Pezizomycotina</taxon>
        <taxon>Dothideomycetes</taxon>
        <taxon>Pleosporomycetidae</taxon>
        <taxon>Pleosporales</taxon>
        <taxon>Massarineae</taxon>
        <taxon>Periconiaceae</taxon>
        <taxon>Periconia</taxon>
    </lineage>
</organism>
<keyword evidence="1" id="KW-0479">Metal-binding</keyword>
<feature type="region of interest" description="Disordered" evidence="2">
    <location>
        <begin position="387"/>
        <end position="416"/>
    </location>
</feature>
<evidence type="ECO:0000256" key="2">
    <source>
        <dbReference type="SAM" id="MobiDB-lite"/>
    </source>
</evidence>
<feature type="non-terminal residue" evidence="4">
    <location>
        <position position="750"/>
    </location>
</feature>
<feature type="region of interest" description="Disordered" evidence="2">
    <location>
        <begin position="123"/>
        <end position="160"/>
    </location>
</feature>
<name>A0A2V1DLY6_9PLEO</name>
<feature type="compositionally biased region" description="Low complexity" evidence="2">
    <location>
        <begin position="141"/>
        <end position="150"/>
    </location>
</feature>
<dbReference type="STRING" id="97972.A0A2V1DLY6"/>
<keyword evidence="1" id="KW-0863">Zinc-finger</keyword>
<accession>A0A2V1DLY6</accession>
<evidence type="ECO:0000259" key="3">
    <source>
        <dbReference type="PROSITE" id="PS50157"/>
    </source>
</evidence>
<dbReference type="SMART" id="SM00355">
    <property type="entry name" value="ZnF_C2H2"/>
    <property type="match status" value="2"/>
</dbReference>
<evidence type="ECO:0000313" key="5">
    <source>
        <dbReference type="Proteomes" id="UP000244855"/>
    </source>
</evidence>
<keyword evidence="1" id="KW-0862">Zinc</keyword>
<evidence type="ECO:0000313" key="4">
    <source>
        <dbReference type="EMBL" id="PVH99202.1"/>
    </source>
</evidence>
<dbReference type="Proteomes" id="UP000244855">
    <property type="component" value="Unassembled WGS sequence"/>
</dbReference>
<feature type="region of interest" description="Disordered" evidence="2">
    <location>
        <begin position="508"/>
        <end position="556"/>
    </location>
</feature>
<feature type="compositionally biased region" description="Low complexity" evidence="2">
    <location>
        <begin position="16"/>
        <end position="26"/>
    </location>
</feature>
<feature type="compositionally biased region" description="Polar residues" evidence="2">
    <location>
        <begin position="540"/>
        <end position="549"/>
    </location>
</feature>
<dbReference type="GO" id="GO:0008270">
    <property type="term" value="F:zinc ion binding"/>
    <property type="evidence" value="ECO:0007669"/>
    <property type="project" value="UniProtKB-KW"/>
</dbReference>
<reference evidence="4 5" key="1">
    <citation type="journal article" date="2018" name="Sci. Rep.">
        <title>Comparative genomics provides insights into the lifestyle and reveals functional heterogeneity of dark septate endophytic fungi.</title>
        <authorList>
            <person name="Knapp D.G."/>
            <person name="Nemeth J.B."/>
            <person name="Barry K."/>
            <person name="Hainaut M."/>
            <person name="Henrissat B."/>
            <person name="Johnson J."/>
            <person name="Kuo A."/>
            <person name="Lim J.H.P."/>
            <person name="Lipzen A."/>
            <person name="Nolan M."/>
            <person name="Ohm R.A."/>
            <person name="Tamas L."/>
            <person name="Grigoriev I.V."/>
            <person name="Spatafora J.W."/>
            <person name="Nagy L.G."/>
            <person name="Kovacs G.M."/>
        </authorList>
    </citation>
    <scope>NUCLEOTIDE SEQUENCE [LARGE SCALE GENOMIC DNA]</scope>
    <source>
        <strain evidence="4 5">DSE2036</strain>
    </source>
</reference>
<protein>
    <recommendedName>
        <fullName evidence="3">C2H2-type domain-containing protein</fullName>
    </recommendedName>
</protein>
<dbReference type="PROSITE" id="PS00028">
    <property type="entry name" value="ZINC_FINGER_C2H2_1"/>
    <property type="match status" value="1"/>
</dbReference>
<feature type="domain" description="C2H2-type" evidence="3">
    <location>
        <begin position="418"/>
        <end position="445"/>
    </location>
</feature>
<feature type="compositionally biased region" description="Basic and acidic residues" evidence="2">
    <location>
        <begin position="126"/>
        <end position="140"/>
    </location>
</feature>
<gene>
    <name evidence="4" type="ORF">DM02DRAFT_481065</name>
</gene>
<dbReference type="OrthoDB" id="9368434at2759"/>
<dbReference type="EMBL" id="KZ805397">
    <property type="protein sequence ID" value="PVH99202.1"/>
    <property type="molecule type" value="Genomic_DNA"/>
</dbReference>
<proteinExistence type="predicted"/>
<dbReference type="PROSITE" id="PS50157">
    <property type="entry name" value="ZINC_FINGER_C2H2_2"/>
    <property type="match status" value="1"/>
</dbReference>
<evidence type="ECO:0000256" key="1">
    <source>
        <dbReference type="PROSITE-ProRule" id="PRU00042"/>
    </source>
</evidence>
<dbReference type="AlphaFoldDB" id="A0A2V1DLY6"/>